<name>A0ABR0A0L4_9CRUS</name>
<keyword evidence="2" id="KW-1185">Reference proteome</keyword>
<sequence length="74" mass="8248">MKGKNTGMTALHTISVNRRHTKLVNIVSLSVSSLRSCWMIKGTGFLNIGRWPKGKPRLANFGLMDQVAENCVLY</sequence>
<organism evidence="1 2">
    <name type="scientific">Daphnia magna</name>
    <dbReference type="NCBI Taxonomy" id="35525"/>
    <lineage>
        <taxon>Eukaryota</taxon>
        <taxon>Metazoa</taxon>
        <taxon>Ecdysozoa</taxon>
        <taxon>Arthropoda</taxon>
        <taxon>Crustacea</taxon>
        <taxon>Branchiopoda</taxon>
        <taxon>Diplostraca</taxon>
        <taxon>Cladocera</taxon>
        <taxon>Anomopoda</taxon>
        <taxon>Daphniidae</taxon>
        <taxon>Daphnia</taxon>
    </lineage>
</organism>
<evidence type="ECO:0000313" key="2">
    <source>
        <dbReference type="Proteomes" id="UP001234178"/>
    </source>
</evidence>
<evidence type="ECO:0000313" key="1">
    <source>
        <dbReference type="EMBL" id="KAK4018696.1"/>
    </source>
</evidence>
<dbReference type="EMBL" id="JAOYFB010000036">
    <property type="protein sequence ID" value="KAK4018696.1"/>
    <property type="molecule type" value="Genomic_DNA"/>
</dbReference>
<accession>A0ABR0A0L4</accession>
<protein>
    <submittedName>
        <fullName evidence="1">Uncharacterized protein</fullName>
    </submittedName>
</protein>
<comment type="caution">
    <text evidence="1">The sequence shown here is derived from an EMBL/GenBank/DDBJ whole genome shotgun (WGS) entry which is preliminary data.</text>
</comment>
<reference evidence="1 2" key="1">
    <citation type="journal article" date="2023" name="Nucleic Acids Res.">
        <title>The hologenome of Daphnia magna reveals possible DNA methylation and microbiome-mediated evolution of the host genome.</title>
        <authorList>
            <person name="Chaturvedi A."/>
            <person name="Li X."/>
            <person name="Dhandapani V."/>
            <person name="Marshall H."/>
            <person name="Kissane S."/>
            <person name="Cuenca-Cambronero M."/>
            <person name="Asole G."/>
            <person name="Calvet F."/>
            <person name="Ruiz-Romero M."/>
            <person name="Marangio P."/>
            <person name="Guigo R."/>
            <person name="Rago D."/>
            <person name="Mirbahai L."/>
            <person name="Eastwood N."/>
            <person name="Colbourne J.K."/>
            <person name="Zhou J."/>
            <person name="Mallon E."/>
            <person name="Orsini L."/>
        </authorList>
    </citation>
    <scope>NUCLEOTIDE SEQUENCE [LARGE SCALE GENOMIC DNA]</scope>
    <source>
        <strain evidence="1">LRV0_1</strain>
    </source>
</reference>
<dbReference type="Proteomes" id="UP001234178">
    <property type="component" value="Unassembled WGS sequence"/>
</dbReference>
<gene>
    <name evidence="1" type="ORF">OUZ56_000741</name>
</gene>
<proteinExistence type="predicted"/>